<keyword evidence="4" id="KW-1185">Reference proteome</keyword>
<reference evidence="3 4" key="1">
    <citation type="submission" date="2018-10" db="EMBL/GenBank/DDBJ databases">
        <title>Ulvibacterium marinum gen. nov., sp. nov., a novel marine bacterium of the family Flavobacteriaceae, isolated from a culture of the green alga Ulva prolifera.</title>
        <authorList>
            <person name="Zhang Z."/>
        </authorList>
    </citation>
    <scope>NUCLEOTIDE SEQUENCE [LARGE SCALE GENOMIC DNA]</scope>
    <source>
        <strain evidence="3 4">CCMM003</strain>
    </source>
</reference>
<dbReference type="AlphaFoldDB" id="A0A3B0CFC6"/>
<evidence type="ECO:0000256" key="1">
    <source>
        <dbReference type="SAM" id="Coils"/>
    </source>
</evidence>
<dbReference type="EMBL" id="RBCJ01000002">
    <property type="protein sequence ID" value="RKN81806.1"/>
    <property type="molecule type" value="Genomic_DNA"/>
</dbReference>
<feature type="coiled-coil region" evidence="1">
    <location>
        <begin position="566"/>
        <end position="603"/>
    </location>
</feature>
<name>A0A3B0CFC6_9FLAO</name>
<keyword evidence="1" id="KW-0175">Coiled coil</keyword>
<dbReference type="OrthoDB" id="658938at2"/>
<dbReference type="Proteomes" id="UP000276603">
    <property type="component" value="Unassembled WGS sequence"/>
</dbReference>
<evidence type="ECO:0000313" key="4">
    <source>
        <dbReference type="Proteomes" id="UP000276603"/>
    </source>
</evidence>
<keyword evidence="2" id="KW-0732">Signal</keyword>
<feature type="chain" id="PRO_5017300731" description="Peptidase S74 domain-containing protein" evidence="2">
    <location>
        <begin position="31"/>
        <end position="605"/>
    </location>
</feature>
<evidence type="ECO:0000313" key="3">
    <source>
        <dbReference type="EMBL" id="RKN81806.1"/>
    </source>
</evidence>
<organism evidence="3 4">
    <name type="scientific">Ulvibacterium marinum</name>
    <dbReference type="NCBI Taxonomy" id="2419782"/>
    <lineage>
        <taxon>Bacteria</taxon>
        <taxon>Pseudomonadati</taxon>
        <taxon>Bacteroidota</taxon>
        <taxon>Flavobacteriia</taxon>
        <taxon>Flavobacteriales</taxon>
        <taxon>Flavobacteriaceae</taxon>
        <taxon>Ulvibacterium</taxon>
    </lineage>
</organism>
<dbReference type="RefSeq" id="WP_120711960.1">
    <property type="nucleotide sequence ID" value="NZ_RBCJ01000002.1"/>
</dbReference>
<feature type="signal peptide" evidence="2">
    <location>
        <begin position="1"/>
        <end position="30"/>
    </location>
</feature>
<proteinExistence type="predicted"/>
<accession>A0A3B0CFC6</accession>
<evidence type="ECO:0000256" key="2">
    <source>
        <dbReference type="SAM" id="SignalP"/>
    </source>
</evidence>
<evidence type="ECO:0008006" key="5">
    <source>
        <dbReference type="Google" id="ProtNLM"/>
    </source>
</evidence>
<comment type="caution">
    <text evidence="3">The sequence shown here is derived from an EMBL/GenBank/DDBJ whole genome shotgun (WGS) entry which is preliminary data.</text>
</comment>
<gene>
    <name evidence="3" type="ORF">D7Z94_13040</name>
</gene>
<protein>
    <recommendedName>
        <fullName evidence="5">Peptidase S74 domain-containing protein</fullName>
    </recommendedName>
</protein>
<sequence>MKKTSSPTRSCSHLLLTVTALLFLSIPGHAQIEFDEGIRLNDSGALSLHPNIPFEIDEPKVVGGRFRVTTTGLVGIGVISPTEKLEVAGKIKADGIRINKGLLSLHPDATFNIDEPGIVGGRFTIGKDGNVGIGVADPKFPLDVAKAITSSTFPYGWVSQFKNANTNSGVILGGRQKNDKGYAIIGSMGTTSLTINPDGGDIHLGSQFSTATNVYGSGRFNLGYVTTENLTVSENIIAEGNVGIGGVTSPSERLEVNGNIKATGKIIADGGIALNNISESMYFAENGNVGIGVTAPTEKLQVAGNIKATGKIIADGGIEMNGSEALHFSKEGNVGIGVAEPTQKLEVNGVIKTSHIRVEDGMNVKNGIRMENGALSFHPSALLVLDKNGVPGGRFIVTSIEEDGMGGNVGIGVDTPSEKLEVNGNIKATGNLLLENDDDPDNPIPVFQVSTAEQLTFIGSEAYTKWTENNTNKDSELYKNKDKYSLWVSKGIVSEDYVMASVDAWADYVFDPGYKLRSLEELSHFVRTNKHLPNIPSEAEVKQEGYSLHELNRGFLKTIEELTLHTIAQEEKIKTLNAQLEQYEHLSDEVAQLKAALAQLQQDQD</sequence>